<protein>
    <recommendedName>
        <fullName evidence="4">Outer dense fiber protein 3</fullName>
    </recommendedName>
</protein>
<evidence type="ECO:0000313" key="2">
    <source>
        <dbReference type="EMBL" id="KAK7891997.1"/>
    </source>
</evidence>
<dbReference type="AlphaFoldDB" id="A0AAW0NBF2"/>
<evidence type="ECO:0000256" key="1">
    <source>
        <dbReference type="SAM" id="MobiDB-lite"/>
    </source>
</evidence>
<feature type="region of interest" description="Disordered" evidence="1">
    <location>
        <begin position="207"/>
        <end position="239"/>
    </location>
</feature>
<sequence length="260" mass="28105">MPSADPWVGSWRPHRPRGPIAAMYGSPGPKYSLPGLTGEKLHCVTKFKAPNYSFGIRHDLSGSPHFSISPGPRYLVPPNITRQGRDGTPAFSLHSRPKEPRIAQAPAPGHYSPEKSTKSVFRSSPAFSLSGKTKEGTNDRVPGPATYHLPEVIGPKTVVTSSAPVYSLCGRSKTGGFAEDLKKTPGPAAYRVVDSCLYKEKPPQFSMTGRNFAPGETTKKPGPGAYRPEMVTSTKSKAPSFSFGLRHSEYIAPLIVDRTE</sequence>
<name>A0AAW0NBF2_9GOBI</name>
<dbReference type="PANTHER" id="PTHR21580">
    <property type="entry name" value="SHIPPO-1-RELATED"/>
    <property type="match status" value="1"/>
</dbReference>
<dbReference type="GO" id="GO:0005856">
    <property type="term" value="C:cytoskeleton"/>
    <property type="evidence" value="ECO:0007669"/>
    <property type="project" value="TreeGrafter"/>
</dbReference>
<dbReference type="InterPro" id="IPR010736">
    <property type="entry name" value="SHIPPO-rpt"/>
</dbReference>
<dbReference type="InterPro" id="IPR051291">
    <property type="entry name" value="CIMAP"/>
</dbReference>
<dbReference type="EMBL" id="JBBPFD010000017">
    <property type="protein sequence ID" value="KAK7891997.1"/>
    <property type="molecule type" value="Genomic_DNA"/>
</dbReference>
<dbReference type="Pfam" id="PF07004">
    <property type="entry name" value="SHIPPO-rpt"/>
    <property type="match status" value="4"/>
</dbReference>
<keyword evidence="3" id="KW-1185">Reference proteome</keyword>
<dbReference type="PANTHER" id="PTHR21580:SF28">
    <property type="entry name" value="BOREALIN N-TERMINAL DOMAIN-CONTAINING PROTEIN-RELATED"/>
    <property type="match status" value="1"/>
</dbReference>
<accession>A0AAW0NBF2</accession>
<evidence type="ECO:0000313" key="3">
    <source>
        <dbReference type="Proteomes" id="UP001460270"/>
    </source>
</evidence>
<feature type="compositionally biased region" description="Polar residues" evidence="1">
    <location>
        <begin position="118"/>
        <end position="131"/>
    </location>
</feature>
<organism evidence="2 3">
    <name type="scientific">Mugilogobius chulae</name>
    <name type="common">yellowstripe goby</name>
    <dbReference type="NCBI Taxonomy" id="88201"/>
    <lineage>
        <taxon>Eukaryota</taxon>
        <taxon>Metazoa</taxon>
        <taxon>Chordata</taxon>
        <taxon>Craniata</taxon>
        <taxon>Vertebrata</taxon>
        <taxon>Euteleostomi</taxon>
        <taxon>Actinopterygii</taxon>
        <taxon>Neopterygii</taxon>
        <taxon>Teleostei</taxon>
        <taxon>Neoteleostei</taxon>
        <taxon>Acanthomorphata</taxon>
        <taxon>Gobiaria</taxon>
        <taxon>Gobiiformes</taxon>
        <taxon>Gobioidei</taxon>
        <taxon>Gobiidae</taxon>
        <taxon>Gobionellinae</taxon>
        <taxon>Mugilogobius</taxon>
    </lineage>
</organism>
<comment type="caution">
    <text evidence="2">The sequence shown here is derived from an EMBL/GenBank/DDBJ whole genome shotgun (WGS) entry which is preliminary data.</text>
</comment>
<feature type="region of interest" description="Disordered" evidence="1">
    <location>
        <begin position="100"/>
        <end position="141"/>
    </location>
</feature>
<gene>
    <name evidence="2" type="ORF">WMY93_023960</name>
</gene>
<reference evidence="3" key="1">
    <citation type="submission" date="2024-04" db="EMBL/GenBank/DDBJ databases">
        <title>Salinicola lusitanus LLJ914,a marine bacterium isolated from the Okinawa Trough.</title>
        <authorList>
            <person name="Li J."/>
        </authorList>
    </citation>
    <scope>NUCLEOTIDE SEQUENCE [LARGE SCALE GENOMIC DNA]</scope>
</reference>
<dbReference type="Proteomes" id="UP001460270">
    <property type="component" value="Unassembled WGS sequence"/>
</dbReference>
<proteinExistence type="predicted"/>
<evidence type="ECO:0008006" key="4">
    <source>
        <dbReference type="Google" id="ProtNLM"/>
    </source>
</evidence>